<evidence type="ECO:0000313" key="2">
    <source>
        <dbReference type="EMBL" id="MBE1487565.1"/>
    </source>
</evidence>
<gene>
    <name evidence="2" type="ORF">H4W31_003203</name>
</gene>
<protein>
    <submittedName>
        <fullName evidence="2">Uncharacterized protein</fullName>
    </submittedName>
</protein>
<name>A0A927M653_9ACTN</name>
<sequence length="170" mass="18826">MASSWDTVLSIVGGVIGTLAGVGVGGMIGYRTQRTHWSRGLRVEAYAEFLRAFAAVYNTASRPWREGEKVDVDWADWNRALGMVVLVSQTDLAAAAVAVDEQLWRLHILAGKHRHPINGAEWDDLSAPLEQARLDFVNAARRELSRSNAPLPRMMGRPAASDEIWRGHPR</sequence>
<dbReference type="RefSeq" id="WP_192767388.1">
    <property type="nucleotide sequence ID" value="NZ_JADBEB010000001.1"/>
</dbReference>
<evidence type="ECO:0000313" key="3">
    <source>
        <dbReference type="Proteomes" id="UP000649753"/>
    </source>
</evidence>
<dbReference type="Proteomes" id="UP000649753">
    <property type="component" value="Unassembled WGS sequence"/>
</dbReference>
<organism evidence="2 3">
    <name type="scientific">Plantactinospora soyae</name>
    <dbReference type="NCBI Taxonomy" id="1544732"/>
    <lineage>
        <taxon>Bacteria</taxon>
        <taxon>Bacillati</taxon>
        <taxon>Actinomycetota</taxon>
        <taxon>Actinomycetes</taxon>
        <taxon>Micromonosporales</taxon>
        <taxon>Micromonosporaceae</taxon>
        <taxon>Plantactinospora</taxon>
    </lineage>
</organism>
<dbReference type="AlphaFoldDB" id="A0A927M653"/>
<proteinExistence type="predicted"/>
<keyword evidence="1" id="KW-0472">Membrane</keyword>
<feature type="transmembrane region" description="Helical" evidence="1">
    <location>
        <begin position="12"/>
        <end position="30"/>
    </location>
</feature>
<comment type="caution">
    <text evidence="2">The sequence shown here is derived from an EMBL/GenBank/DDBJ whole genome shotgun (WGS) entry which is preliminary data.</text>
</comment>
<keyword evidence="3" id="KW-1185">Reference proteome</keyword>
<keyword evidence="1" id="KW-0812">Transmembrane</keyword>
<keyword evidence="1" id="KW-1133">Transmembrane helix</keyword>
<reference evidence="2" key="1">
    <citation type="submission" date="2020-10" db="EMBL/GenBank/DDBJ databases">
        <title>Sequencing the genomes of 1000 actinobacteria strains.</title>
        <authorList>
            <person name="Klenk H.-P."/>
        </authorList>
    </citation>
    <scope>NUCLEOTIDE SEQUENCE</scope>
    <source>
        <strain evidence="2">DSM 46832</strain>
    </source>
</reference>
<accession>A0A927M653</accession>
<dbReference type="EMBL" id="JADBEB010000001">
    <property type="protein sequence ID" value="MBE1487565.1"/>
    <property type="molecule type" value="Genomic_DNA"/>
</dbReference>
<evidence type="ECO:0000256" key="1">
    <source>
        <dbReference type="SAM" id="Phobius"/>
    </source>
</evidence>